<proteinExistence type="predicted"/>
<reference evidence="3 4" key="1">
    <citation type="submission" date="2024-02" db="EMBL/GenBank/DDBJ databases">
        <title>Chromosome-scale genome assembly of the rough periwinkle Littorina saxatilis.</title>
        <authorList>
            <person name="De Jode A."/>
            <person name="Faria R."/>
            <person name="Formenti G."/>
            <person name="Sims Y."/>
            <person name="Smith T.P."/>
            <person name="Tracey A."/>
            <person name="Wood J.M.D."/>
            <person name="Zagrodzka Z.B."/>
            <person name="Johannesson K."/>
            <person name="Butlin R.K."/>
            <person name="Leder E.H."/>
        </authorList>
    </citation>
    <scope>NUCLEOTIDE SEQUENCE [LARGE SCALE GENOMIC DNA]</scope>
    <source>
        <strain evidence="3">Snail1</strain>
        <tissue evidence="3">Muscle</tissue>
    </source>
</reference>
<sequence>MDKVDSDLRNKPWYHRTITETDARTLLLKTRYSYGTYLVMGNITQGGKSECVLKVKVNKDIQTYNIKHGEHGFWIQKDKFFKTISELITHYKKERGCLPVKLYVPCMRG</sequence>
<dbReference type="Proteomes" id="UP001374579">
    <property type="component" value="Unassembled WGS sequence"/>
</dbReference>
<evidence type="ECO:0000313" key="4">
    <source>
        <dbReference type="Proteomes" id="UP001374579"/>
    </source>
</evidence>
<gene>
    <name evidence="3" type="ORF">V1264_025019</name>
</gene>
<keyword evidence="1" id="KW-0727">SH2 domain</keyword>
<keyword evidence="4" id="KW-1185">Reference proteome</keyword>
<dbReference type="InterPro" id="IPR036860">
    <property type="entry name" value="SH2_dom_sf"/>
</dbReference>
<dbReference type="EMBL" id="JBAMIC010000225">
    <property type="protein sequence ID" value="KAK7089866.1"/>
    <property type="molecule type" value="Genomic_DNA"/>
</dbReference>
<name>A0AAN9FZI0_9CAEN</name>
<protein>
    <recommendedName>
        <fullName evidence="2">SH2 domain-containing protein</fullName>
    </recommendedName>
</protein>
<dbReference type="SUPFAM" id="SSF55550">
    <property type="entry name" value="SH2 domain"/>
    <property type="match status" value="1"/>
</dbReference>
<dbReference type="Gene3D" id="3.30.505.10">
    <property type="entry name" value="SH2 domain"/>
    <property type="match status" value="1"/>
</dbReference>
<dbReference type="Pfam" id="PF00017">
    <property type="entry name" value="SH2"/>
    <property type="match status" value="1"/>
</dbReference>
<dbReference type="SMART" id="SM00252">
    <property type="entry name" value="SH2"/>
    <property type="match status" value="1"/>
</dbReference>
<accession>A0AAN9FZI0</accession>
<dbReference type="AlphaFoldDB" id="A0AAN9FZI0"/>
<dbReference type="PRINTS" id="PR00401">
    <property type="entry name" value="SH2DOMAIN"/>
</dbReference>
<comment type="caution">
    <text evidence="3">The sequence shown here is derived from an EMBL/GenBank/DDBJ whole genome shotgun (WGS) entry which is preliminary data.</text>
</comment>
<organism evidence="3 4">
    <name type="scientific">Littorina saxatilis</name>
    <dbReference type="NCBI Taxonomy" id="31220"/>
    <lineage>
        <taxon>Eukaryota</taxon>
        <taxon>Metazoa</taxon>
        <taxon>Spiralia</taxon>
        <taxon>Lophotrochozoa</taxon>
        <taxon>Mollusca</taxon>
        <taxon>Gastropoda</taxon>
        <taxon>Caenogastropoda</taxon>
        <taxon>Littorinimorpha</taxon>
        <taxon>Littorinoidea</taxon>
        <taxon>Littorinidae</taxon>
        <taxon>Littorina</taxon>
    </lineage>
</organism>
<evidence type="ECO:0000313" key="3">
    <source>
        <dbReference type="EMBL" id="KAK7089866.1"/>
    </source>
</evidence>
<evidence type="ECO:0000256" key="1">
    <source>
        <dbReference type="PROSITE-ProRule" id="PRU00191"/>
    </source>
</evidence>
<evidence type="ECO:0000259" key="2">
    <source>
        <dbReference type="PROSITE" id="PS50001"/>
    </source>
</evidence>
<feature type="domain" description="SH2" evidence="2">
    <location>
        <begin position="13"/>
        <end position="106"/>
    </location>
</feature>
<dbReference type="PROSITE" id="PS50001">
    <property type="entry name" value="SH2"/>
    <property type="match status" value="1"/>
</dbReference>
<dbReference type="InterPro" id="IPR000980">
    <property type="entry name" value="SH2"/>
</dbReference>